<reference evidence="2 3" key="1">
    <citation type="submission" date="2018-10" db="EMBL/GenBank/DDBJ databases">
        <title>Genomic Encyclopedia of Archaeal and Bacterial Type Strains, Phase II (KMG-II): from individual species to whole genera.</title>
        <authorList>
            <person name="Goeker M."/>
        </authorList>
    </citation>
    <scope>NUCLEOTIDE SEQUENCE [LARGE SCALE GENOMIC DNA]</scope>
    <source>
        <strain evidence="2 3">RP-AC37</strain>
    </source>
</reference>
<sequence>MTLARRRAATGLLTVAAALALTACSSASTADGGSSGATTAGSSATTTELTYAVADGKVTPPTSTVTVPKGRTIRLTVTSDHVDEVHVHGIDEEMELPTPGTPGTLVFTASLTGSFEVETHKTDLLLFKLDVTG</sequence>
<dbReference type="PROSITE" id="PS51257">
    <property type="entry name" value="PROKAR_LIPOPROTEIN"/>
    <property type="match status" value="1"/>
</dbReference>
<name>A0A420XQD5_9ACTN</name>
<dbReference type="InParanoid" id="A0A420XQD5"/>
<feature type="signal peptide" evidence="1">
    <location>
        <begin position="1"/>
        <end position="30"/>
    </location>
</feature>
<accession>A0A420XQD5</accession>
<evidence type="ECO:0000313" key="3">
    <source>
        <dbReference type="Proteomes" id="UP000281955"/>
    </source>
</evidence>
<dbReference type="Proteomes" id="UP000281955">
    <property type="component" value="Unassembled WGS sequence"/>
</dbReference>
<feature type="chain" id="PRO_5038554777" description="EfeO-type cupredoxin-like domain-containing protein" evidence="1">
    <location>
        <begin position="31"/>
        <end position="133"/>
    </location>
</feature>
<dbReference type="OrthoDB" id="6717945at2"/>
<evidence type="ECO:0008006" key="4">
    <source>
        <dbReference type="Google" id="ProtNLM"/>
    </source>
</evidence>
<dbReference type="EMBL" id="RBWV01000011">
    <property type="protein sequence ID" value="RKS75511.1"/>
    <property type="molecule type" value="Genomic_DNA"/>
</dbReference>
<comment type="caution">
    <text evidence="2">The sequence shown here is derived from an EMBL/GenBank/DDBJ whole genome shotgun (WGS) entry which is preliminary data.</text>
</comment>
<gene>
    <name evidence="2" type="ORF">CLV35_1981</name>
</gene>
<evidence type="ECO:0000313" key="2">
    <source>
        <dbReference type="EMBL" id="RKS75511.1"/>
    </source>
</evidence>
<keyword evidence="3" id="KW-1185">Reference proteome</keyword>
<dbReference type="SUPFAM" id="SSF49503">
    <property type="entry name" value="Cupredoxins"/>
    <property type="match status" value="1"/>
</dbReference>
<dbReference type="Gene3D" id="2.60.40.420">
    <property type="entry name" value="Cupredoxins - blue copper proteins"/>
    <property type="match status" value="1"/>
</dbReference>
<dbReference type="AlphaFoldDB" id="A0A420XQD5"/>
<dbReference type="InterPro" id="IPR008972">
    <property type="entry name" value="Cupredoxin"/>
</dbReference>
<keyword evidence="1" id="KW-0732">Signal</keyword>
<organism evidence="2 3">
    <name type="scientific">Motilibacter peucedani</name>
    <dbReference type="NCBI Taxonomy" id="598650"/>
    <lineage>
        <taxon>Bacteria</taxon>
        <taxon>Bacillati</taxon>
        <taxon>Actinomycetota</taxon>
        <taxon>Actinomycetes</taxon>
        <taxon>Motilibacterales</taxon>
        <taxon>Motilibacteraceae</taxon>
        <taxon>Motilibacter</taxon>
    </lineage>
</organism>
<evidence type="ECO:0000256" key="1">
    <source>
        <dbReference type="SAM" id="SignalP"/>
    </source>
</evidence>
<protein>
    <recommendedName>
        <fullName evidence="4">EfeO-type cupredoxin-like domain-containing protein</fullName>
    </recommendedName>
</protein>
<proteinExistence type="predicted"/>
<dbReference type="RefSeq" id="WP_121193274.1">
    <property type="nucleotide sequence ID" value="NZ_RBWV01000011.1"/>
</dbReference>